<feature type="region of interest" description="Disordered" evidence="1">
    <location>
        <begin position="79"/>
        <end position="116"/>
    </location>
</feature>
<name>A0A5P1EUN2_ASPOF</name>
<dbReference type="AlphaFoldDB" id="A0A5P1EUN2"/>
<evidence type="ECO:0000256" key="1">
    <source>
        <dbReference type="SAM" id="MobiDB-lite"/>
    </source>
</evidence>
<organism evidence="2 3">
    <name type="scientific">Asparagus officinalis</name>
    <name type="common">Garden asparagus</name>
    <dbReference type="NCBI Taxonomy" id="4686"/>
    <lineage>
        <taxon>Eukaryota</taxon>
        <taxon>Viridiplantae</taxon>
        <taxon>Streptophyta</taxon>
        <taxon>Embryophyta</taxon>
        <taxon>Tracheophyta</taxon>
        <taxon>Spermatophyta</taxon>
        <taxon>Magnoliopsida</taxon>
        <taxon>Liliopsida</taxon>
        <taxon>Asparagales</taxon>
        <taxon>Asparagaceae</taxon>
        <taxon>Asparagoideae</taxon>
        <taxon>Asparagus</taxon>
    </lineage>
</organism>
<feature type="compositionally biased region" description="Basic and acidic residues" evidence="1">
    <location>
        <begin position="48"/>
        <end position="62"/>
    </location>
</feature>
<accession>A0A5P1EUN2</accession>
<dbReference type="Gramene" id="ONK68429">
    <property type="protein sequence ID" value="ONK68429"/>
    <property type="gene ID" value="A4U43_C05F11410"/>
</dbReference>
<protein>
    <submittedName>
        <fullName evidence="2">Uncharacterized protein</fullName>
    </submittedName>
</protein>
<proteinExistence type="predicted"/>
<evidence type="ECO:0000313" key="2">
    <source>
        <dbReference type="EMBL" id="ONK68429.1"/>
    </source>
</evidence>
<reference evidence="3" key="1">
    <citation type="journal article" date="2017" name="Nat. Commun.">
        <title>The asparagus genome sheds light on the origin and evolution of a young Y chromosome.</title>
        <authorList>
            <person name="Harkess A."/>
            <person name="Zhou J."/>
            <person name="Xu C."/>
            <person name="Bowers J.E."/>
            <person name="Van der Hulst R."/>
            <person name="Ayyampalayam S."/>
            <person name="Mercati F."/>
            <person name="Riccardi P."/>
            <person name="McKain M.R."/>
            <person name="Kakrana A."/>
            <person name="Tang H."/>
            <person name="Ray J."/>
            <person name="Groenendijk J."/>
            <person name="Arikit S."/>
            <person name="Mathioni S.M."/>
            <person name="Nakano M."/>
            <person name="Shan H."/>
            <person name="Telgmann-Rauber A."/>
            <person name="Kanno A."/>
            <person name="Yue Z."/>
            <person name="Chen H."/>
            <person name="Li W."/>
            <person name="Chen Y."/>
            <person name="Xu X."/>
            <person name="Zhang Y."/>
            <person name="Luo S."/>
            <person name="Chen H."/>
            <person name="Gao J."/>
            <person name="Mao Z."/>
            <person name="Pires J.C."/>
            <person name="Luo M."/>
            <person name="Kudrna D."/>
            <person name="Wing R.A."/>
            <person name="Meyers B.C."/>
            <person name="Yi K."/>
            <person name="Kong H."/>
            <person name="Lavrijsen P."/>
            <person name="Sunseri F."/>
            <person name="Falavigna A."/>
            <person name="Ye Y."/>
            <person name="Leebens-Mack J.H."/>
            <person name="Chen G."/>
        </authorList>
    </citation>
    <scope>NUCLEOTIDE SEQUENCE [LARGE SCALE GENOMIC DNA]</scope>
    <source>
        <strain evidence="3">cv. DH0086</strain>
    </source>
</reference>
<gene>
    <name evidence="2" type="ORF">A4U43_C05F11410</name>
</gene>
<sequence length="116" mass="12872">MNPISIGESRVKLAYKSGSTTKAKLACREQRLTKRAERHQLAKATKPPPKERASMGKDERQALDSHKFCPYLRPFQLYGMPKHTTPSPASNGADDRDGVSTFRGRGKGHLLPLQNA</sequence>
<evidence type="ECO:0000313" key="3">
    <source>
        <dbReference type="Proteomes" id="UP000243459"/>
    </source>
</evidence>
<feature type="region of interest" description="Disordered" evidence="1">
    <location>
        <begin position="36"/>
        <end position="62"/>
    </location>
</feature>
<keyword evidence="3" id="KW-1185">Reference proteome</keyword>
<dbReference type="Proteomes" id="UP000243459">
    <property type="component" value="Chromosome 5"/>
</dbReference>
<dbReference type="EMBL" id="CM007385">
    <property type="protein sequence ID" value="ONK68429.1"/>
    <property type="molecule type" value="Genomic_DNA"/>
</dbReference>